<feature type="domain" description="CinA C-terminal" evidence="1">
    <location>
        <begin position="11"/>
        <end position="164"/>
    </location>
</feature>
<dbReference type="NCBIfam" id="TIGR00199">
    <property type="entry name" value="PncC_domain"/>
    <property type="match status" value="1"/>
</dbReference>
<accession>A0A944QTT2</accession>
<dbReference type="AlphaFoldDB" id="A0A944QTT2"/>
<dbReference type="GO" id="GO:0019159">
    <property type="term" value="F:nicotinamide-nucleotide amidase activity"/>
    <property type="evidence" value="ECO:0007669"/>
    <property type="project" value="UniProtKB-EC"/>
</dbReference>
<dbReference type="Gene3D" id="3.90.950.20">
    <property type="entry name" value="CinA-like"/>
    <property type="match status" value="1"/>
</dbReference>
<evidence type="ECO:0000259" key="1">
    <source>
        <dbReference type="Pfam" id="PF02464"/>
    </source>
</evidence>
<protein>
    <submittedName>
        <fullName evidence="2">Nicotinamide-nucleotide amidase</fullName>
        <ecNumber evidence="2">3.5.1.42</ecNumber>
    </submittedName>
</protein>
<dbReference type="SUPFAM" id="SSF142433">
    <property type="entry name" value="CinA-like"/>
    <property type="match status" value="1"/>
</dbReference>
<keyword evidence="2" id="KW-0378">Hydrolase</keyword>
<gene>
    <name evidence="2" type="primary">pncC</name>
    <name evidence="2" type="ORF">KME65_04740</name>
</gene>
<dbReference type="Pfam" id="PF02464">
    <property type="entry name" value="CinA"/>
    <property type="match status" value="1"/>
</dbReference>
<dbReference type="InterPro" id="IPR008136">
    <property type="entry name" value="CinA_C"/>
</dbReference>
<comment type="caution">
    <text evidence="2">The sequence shown here is derived from an EMBL/GenBank/DDBJ whole genome shotgun (WGS) entry which is preliminary data.</text>
</comment>
<dbReference type="Proteomes" id="UP000770889">
    <property type="component" value="Unassembled WGS sequence"/>
</dbReference>
<evidence type="ECO:0000313" key="3">
    <source>
        <dbReference type="Proteomes" id="UP000770889"/>
    </source>
</evidence>
<dbReference type="EC" id="3.5.1.42" evidence="2"/>
<reference evidence="2 3" key="1">
    <citation type="submission" date="2021-05" db="EMBL/GenBank/DDBJ databases">
        <title>Genetic and Functional Diversity in Clade A Lucinid endosymbionts from the Bahamas.</title>
        <authorList>
            <person name="Giani N.M."/>
            <person name="Engel A.S."/>
            <person name="Campbell B.J."/>
        </authorList>
    </citation>
    <scope>NUCLEOTIDE SEQUENCE [LARGE SCALE GENOMIC DNA]</scope>
    <source>
        <strain evidence="2">LUC16012Gg_MoonRockCtena</strain>
    </source>
</reference>
<proteinExistence type="predicted"/>
<sequence length="171" mass="18353">MEIVSPRAVEEMCAHCADILRRHGYRLVVAESCTGGWLAKVLTDLPGSSDWFDRGFVTYSNQAKQTMLGVSPATLEQQGAVSEACVIEMAQGALNESGADVAIAISGIAGPGGGSVEKPVGTVCFSWQFKGGDTETMRIRFDGDRDRVRWQAVVHALAQLQHMLNESQVPG</sequence>
<dbReference type="InterPro" id="IPR036653">
    <property type="entry name" value="CinA-like_C"/>
</dbReference>
<organism evidence="2 3">
    <name type="scientific">Candidatus Thiodiazotropha taylori</name>
    <dbReference type="NCBI Taxonomy" id="2792791"/>
    <lineage>
        <taxon>Bacteria</taxon>
        <taxon>Pseudomonadati</taxon>
        <taxon>Pseudomonadota</taxon>
        <taxon>Gammaproteobacteria</taxon>
        <taxon>Chromatiales</taxon>
        <taxon>Sedimenticolaceae</taxon>
        <taxon>Candidatus Thiodiazotropha</taxon>
    </lineage>
</organism>
<dbReference type="EMBL" id="JAHHGM010000003">
    <property type="protein sequence ID" value="MBT2988249.1"/>
    <property type="molecule type" value="Genomic_DNA"/>
</dbReference>
<dbReference type="NCBIfam" id="NF002975">
    <property type="entry name" value="PRK03661.1"/>
    <property type="match status" value="1"/>
</dbReference>
<evidence type="ECO:0000313" key="2">
    <source>
        <dbReference type="EMBL" id="MBT2988249.1"/>
    </source>
</evidence>
<name>A0A944QTT2_9GAMM</name>